<keyword evidence="1" id="KW-0472">Membrane</keyword>
<dbReference type="Pfam" id="PF10097">
    <property type="entry name" value="DUF2335"/>
    <property type="match status" value="1"/>
</dbReference>
<comment type="caution">
    <text evidence="2">The sequence shown here is derived from an EMBL/GenBank/DDBJ whole genome shotgun (WGS) entry which is preliminary data.</text>
</comment>
<accession>A0A847QZC2</accession>
<feature type="transmembrane region" description="Helical" evidence="1">
    <location>
        <begin position="138"/>
        <end position="156"/>
    </location>
</feature>
<evidence type="ECO:0000313" key="2">
    <source>
        <dbReference type="EMBL" id="NLQ16185.1"/>
    </source>
</evidence>
<organism evidence="2 3">
    <name type="scientific">Marinomonas profundi</name>
    <dbReference type="NCBI Taxonomy" id="2726122"/>
    <lineage>
        <taxon>Bacteria</taxon>
        <taxon>Pseudomonadati</taxon>
        <taxon>Pseudomonadota</taxon>
        <taxon>Gammaproteobacteria</taxon>
        <taxon>Oceanospirillales</taxon>
        <taxon>Oceanospirillaceae</taxon>
        <taxon>Marinomonas</taxon>
    </lineage>
</organism>
<dbReference type="RefSeq" id="WP_168822166.1">
    <property type="nucleotide sequence ID" value="NZ_CP073013.1"/>
</dbReference>
<reference evidence="2 3" key="1">
    <citation type="submission" date="2020-04" db="EMBL/GenBank/DDBJ databases">
        <title>Marinomonas sp. M1K-6 isolated from the deep seawater of the Mariana Trench.</title>
        <authorList>
            <person name="Li Y."/>
        </authorList>
    </citation>
    <scope>NUCLEOTIDE SEQUENCE [LARGE SCALE GENOMIC DNA]</scope>
    <source>
        <strain evidence="2 3">M1K-6</strain>
    </source>
</reference>
<sequence length="181" mass="20558">MNDRQEAQEDSQIVDQEIEEIKENEPLSIVMEDIPDVERVVRENPEERRKVMMAVRSERHSGPFPPPEHLEQYEKVHPGFTKDSFAMMRENAEREERIIAKAQDNEYKESNWNRSAAMAVVLLVLLAIVYLADQGNVAVPIALSGVLVALAIAFLLGQKNRAFDPNASKSDKGKIKEDTEE</sequence>
<keyword evidence="3" id="KW-1185">Reference proteome</keyword>
<dbReference type="EMBL" id="JABAEK010000001">
    <property type="protein sequence ID" value="NLQ16185.1"/>
    <property type="molecule type" value="Genomic_DNA"/>
</dbReference>
<keyword evidence="1" id="KW-0812">Transmembrane</keyword>
<feature type="transmembrane region" description="Helical" evidence="1">
    <location>
        <begin position="115"/>
        <end position="132"/>
    </location>
</feature>
<dbReference type="InterPro" id="IPR019284">
    <property type="entry name" value="RP532"/>
</dbReference>
<keyword evidence="1" id="KW-1133">Transmembrane helix</keyword>
<name>A0A847QZC2_9GAMM</name>
<dbReference type="AlphaFoldDB" id="A0A847QZC2"/>
<gene>
    <name evidence="2" type="ORF">HGG82_00930</name>
</gene>
<protein>
    <submittedName>
        <fullName evidence="2">DUF2335 domain-containing protein</fullName>
    </submittedName>
</protein>
<proteinExistence type="predicted"/>
<evidence type="ECO:0000256" key="1">
    <source>
        <dbReference type="SAM" id="Phobius"/>
    </source>
</evidence>
<evidence type="ECO:0000313" key="3">
    <source>
        <dbReference type="Proteomes" id="UP000586067"/>
    </source>
</evidence>
<dbReference type="Proteomes" id="UP000586067">
    <property type="component" value="Unassembled WGS sequence"/>
</dbReference>